<dbReference type="AlphaFoldDB" id="A0AA38YD68"/>
<feature type="compositionally biased region" description="Basic and acidic residues" evidence="1">
    <location>
        <begin position="67"/>
        <end position="100"/>
    </location>
</feature>
<reference evidence="2" key="1">
    <citation type="submission" date="2022-10" db="EMBL/GenBank/DDBJ databases">
        <title>Culturing micro-colonial fungi from biological soil crusts in the Mojave desert and describing Neophaeococcomyces mojavensis, and introducing the new genera and species Taxawa tesnikishii.</title>
        <authorList>
            <person name="Kurbessoian T."/>
            <person name="Stajich J.E."/>
        </authorList>
    </citation>
    <scope>NUCLEOTIDE SEQUENCE</scope>
    <source>
        <strain evidence="2">TK_35</strain>
    </source>
</reference>
<evidence type="ECO:0000313" key="2">
    <source>
        <dbReference type="EMBL" id="KAJ9644937.1"/>
    </source>
</evidence>
<accession>A0AA38YD68</accession>
<feature type="region of interest" description="Disordered" evidence="1">
    <location>
        <begin position="22"/>
        <end position="195"/>
    </location>
</feature>
<organism evidence="2 3">
    <name type="scientific">Knufia peltigerae</name>
    <dbReference type="NCBI Taxonomy" id="1002370"/>
    <lineage>
        <taxon>Eukaryota</taxon>
        <taxon>Fungi</taxon>
        <taxon>Dikarya</taxon>
        <taxon>Ascomycota</taxon>
        <taxon>Pezizomycotina</taxon>
        <taxon>Eurotiomycetes</taxon>
        <taxon>Chaetothyriomycetidae</taxon>
        <taxon>Chaetothyriales</taxon>
        <taxon>Trichomeriaceae</taxon>
        <taxon>Knufia</taxon>
    </lineage>
</organism>
<proteinExistence type="predicted"/>
<sequence length="221" mass="25058">MGLIKTAIISGVAIYGVNKLAKSSENKRRDQQQSDNYYRDHQAQSQPRYRDMGGMMDDEYYYNAPSRRQEKGQPREMNFVDRRSAYPSDYDRDRQYDEKSQQQSPLYLQNDPRSPLPGSLRKDYTMSGGYGNDDGTTQPPPPQYEYNQYRPTGQRYPQRSGFVEPDELSESDIQSRNGGAATPTGRGSGSVRNGASSMLNNLADFLNGDGKNGNRNKMFAK</sequence>
<feature type="compositionally biased region" description="Basic and acidic residues" evidence="1">
    <location>
        <begin position="22"/>
        <end position="42"/>
    </location>
</feature>
<protein>
    <submittedName>
        <fullName evidence="2">Uncharacterized protein</fullName>
    </submittedName>
</protein>
<gene>
    <name evidence="2" type="ORF">H2204_001399</name>
</gene>
<name>A0AA38YD68_9EURO</name>
<evidence type="ECO:0000313" key="3">
    <source>
        <dbReference type="Proteomes" id="UP001172681"/>
    </source>
</evidence>
<comment type="caution">
    <text evidence="2">The sequence shown here is derived from an EMBL/GenBank/DDBJ whole genome shotgun (WGS) entry which is preliminary data.</text>
</comment>
<evidence type="ECO:0000256" key="1">
    <source>
        <dbReference type="SAM" id="MobiDB-lite"/>
    </source>
</evidence>
<dbReference type="EMBL" id="JAPDRN010000005">
    <property type="protein sequence ID" value="KAJ9644937.1"/>
    <property type="molecule type" value="Genomic_DNA"/>
</dbReference>
<dbReference type="Proteomes" id="UP001172681">
    <property type="component" value="Unassembled WGS sequence"/>
</dbReference>
<keyword evidence="3" id="KW-1185">Reference proteome</keyword>